<feature type="binding site" evidence="4">
    <location>
        <begin position="53"/>
        <end position="56"/>
    </location>
    <ligand>
        <name>NADP(+)</name>
        <dbReference type="ChEBI" id="CHEBI:58349"/>
    </ligand>
</feature>
<gene>
    <name evidence="7" type="ORF">U14_05741</name>
</gene>
<dbReference type="InterPro" id="IPR036291">
    <property type="entry name" value="NAD(P)-bd_dom_sf"/>
</dbReference>
<keyword evidence="3" id="KW-0560">Oxidoreductase</keyword>
<dbReference type="Gene3D" id="1.10.3730.10">
    <property type="entry name" value="ProC C-terminal domain-like"/>
    <property type="match status" value="1"/>
</dbReference>
<dbReference type="InterPro" id="IPR028939">
    <property type="entry name" value="P5C_Rdtase_cat_N"/>
</dbReference>
<reference evidence="7" key="1">
    <citation type="journal article" date="2015" name="PeerJ">
        <title>First genomic representation of candidate bacterial phylum KSB3 points to enhanced environmental sensing as a trigger of wastewater bulking.</title>
        <authorList>
            <person name="Sekiguchi Y."/>
            <person name="Ohashi A."/>
            <person name="Parks D.H."/>
            <person name="Yamauchi T."/>
            <person name="Tyson G.W."/>
            <person name="Hugenholtz P."/>
        </authorList>
    </citation>
    <scope>NUCLEOTIDE SEQUENCE [LARGE SCALE GENOMIC DNA]</scope>
</reference>
<dbReference type="Proteomes" id="UP000030700">
    <property type="component" value="Unassembled WGS sequence"/>
</dbReference>
<dbReference type="Gene3D" id="3.40.50.720">
    <property type="entry name" value="NAD(P)-binding Rossmann-like Domain"/>
    <property type="match status" value="1"/>
</dbReference>
<feature type="domain" description="Pyrroline-5-carboxylate reductase dimerisation" evidence="6">
    <location>
        <begin position="145"/>
        <end position="237"/>
    </location>
</feature>
<proteinExistence type="inferred from homology"/>
<dbReference type="STRING" id="1499966.U14_05741"/>
<evidence type="ECO:0000256" key="2">
    <source>
        <dbReference type="ARBA" id="ARBA00022857"/>
    </source>
</evidence>
<dbReference type="PANTHER" id="PTHR11645:SF0">
    <property type="entry name" value="PYRROLINE-5-CARBOXYLATE REDUCTASE 3"/>
    <property type="match status" value="1"/>
</dbReference>
<dbReference type="HOGENOM" id="CLU_042344_3_2_0"/>
<sequence>MLGGWNKAGKLPRQIIVSDPNQEALRKLQQEFPTIATVNDNAQAAACDLVFAALHPPVMKETLAPLAGVLKTDAILISLSPKIPLAALTTMLGGFQRIVRMNPNAPSIVNRGYNPVIFSPAIPAAEKAELLAFLTVLGQCPDIPEEHLEAYAILTAMGPTYLWFQLYELLELASSFGLSPQDAQHGIAAMVNGAAATMFESGLTPAQVMDLVPVKPLGEDETAIKNLYQSKLTGLYQKLKG</sequence>
<accession>A0A081BSS5</accession>
<comment type="similarity">
    <text evidence="1">Belongs to the pyrroline-5-carboxylate reductase family.</text>
</comment>
<dbReference type="GO" id="GO:0055129">
    <property type="term" value="P:L-proline biosynthetic process"/>
    <property type="evidence" value="ECO:0007669"/>
    <property type="project" value="TreeGrafter"/>
</dbReference>
<keyword evidence="2 4" id="KW-0521">NADP</keyword>
<dbReference type="InterPro" id="IPR000304">
    <property type="entry name" value="Pyrroline-COOH_reductase"/>
</dbReference>
<evidence type="ECO:0000256" key="1">
    <source>
        <dbReference type="ARBA" id="ARBA00005525"/>
    </source>
</evidence>
<dbReference type="PANTHER" id="PTHR11645">
    <property type="entry name" value="PYRROLINE-5-CARBOXYLATE REDUCTASE"/>
    <property type="match status" value="1"/>
</dbReference>
<dbReference type="Pfam" id="PF14748">
    <property type="entry name" value="P5CR_dimer"/>
    <property type="match status" value="1"/>
</dbReference>
<dbReference type="AlphaFoldDB" id="A0A081BSS5"/>
<dbReference type="InterPro" id="IPR008927">
    <property type="entry name" value="6-PGluconate_DH-like_C_sf"/>
</dbReference>
<protein>
    <submittedName>
        <fullName evidence="7">NADP oxidoreductase coenzyme F420-dependent</fullName>
    </submittedName>
</protein>
<dbReference type="Pfam" id="PF03807">
    <property type="entry name" value="F420_oxidored"/>
    <property type="match status" value="1"/>
</dbReference>
<evidence type="ECO:0000256" key="3">
    <source>
        <dbReference type="ARBA" id="ARBA00023002"/>
    </source>
</evidence>
<dbReference type="PIRSF" id="PIRSF000193">
    <property type="entry name" value="Pyrrol-5-carb_rd"/>
    <property type="match status" value="1"/>
</dbReference>
<keyword evidence="8" id="KW-1185">Reference proteome</keyword>
<dbReference type="SUPFAM" id="SSF51735">
    <property type="entry name" value="NAD(P)-binding Rossmann-fold domains"/>
    <property type="match status" value="1"/>
</dbReference>
<evidence type="ECO:0000256" key="4">
    <source>
        <dbReference type="PIRSR" id="PIRSR000193-1"/>
    </source>
</evidence>
<organism evidence="7">
    <name type="scientific">Candidatus Moduliflexus flocculans</name>
    <dbReference type="NCBI Taxonomy" id="1499966"/>
    <lineage>
        <taxon>Bacteria</taxon>
        <taxon>Candidatus Moduliflexota</taxon>
        <taxon>Candidatus Moduliflexia</taxon>
        <taxon>Candidatus Moduliflexales</taxon>
        <taxon>Candidatus Moduliflexaceae</taxon>
    </lineage>
</organism>
<feature type="domain" description="Pyrroline-5-carboxylate reductase catalytic N-terminal" evidence="5">
    <location>
        <begin position="2"/>
        <end position="80"/>
    </location>
</feature>
<dbReference type="GO" id="GO:0004735">
    <property type="term" value="F:pyrroline-5-carboxylate reductase activity"/>
    <property type="evidence" value="ECO:0007669"/>
    <property type="project" value="InterPro"/>
</dbReference>
<dbReference type="EMBL" id="DF820461">
    <property type="protein sequence ID" value="GAK54456.1"/>
    <property type="molecule type" value="Genomic_DNA"/>
</dbReference>
<feature type="binding site" evidence="4">
    <location>
        <position position="41"/>
    </location>
    <ligand>
        <name>NADPH</name>
        <dbReference type="ChEBI" id="CHEBI:57783"/>
    </ligand>
</feature>
<dbReference type="InterPro" id="IPR029036">
    <property type="entry name" value="P5CR_dimer"/>
</dbReference>
<evidence type="ECO:0000313" key="8">
    <source>
        <dbReference type="Proteomes" id="UP000030700"/>
    </source>
</evidence>
<evidence type="ECO:0000259" key="5">
    <source>
        <dbReference type="Pfam" id="PF03807"/>
    </source>
</evidence>
<name>A0A081BSS5_9BACT</name>
<evidence type="ECO:0000313" key="7">
    <source>
        <dbReference type="EMBL" id="GAK54456.1"/>
    </source>
</evidence>
<evidence type="ECO:0000259" key="6">
    <source>
        <dbReference type="Pfam" id="PF14748"/>
    </source>
</evidence>
<dbReference type="SUPFAM" id="SSF48179">
    <property type="entry name" value="6-phosphogluconate dehydrogenase C-terminal domain-like"/>
    <property type="match status" value="1"/>
</dbReference>